<dbReference type="EMBL" id="LK932411">
    <property type="protein sequence ID" value="CDS89160.1"/>
    <property type="molecule type" value="Genomic_DNA"/>
</dbReference>
<keyword evidence="1" id="KW-0812">Transmembrane</keyword>
<feature type="transmembrane region" description="Helical" evidence="1">
    <location>
        <begin position="141"/>
        <end position="159"/>
    </location>
</feature>
<evidence type="ECO:0000256" key="1">
    <source>
        <dbReference type="SAM" id="Phobius"/>
    </source>
</evidence>
<feature type="transmembrane region" description="Helical" evidence="1">
    <location>
        <begin position="427"/>
        <end position="455"/>
    </location>
</feature>
<feature type="transmembrane region" description="Helical" evidence="1">
    <location>
        <begin position="236"/>
        <end position="259"/>
    </location>
</feature>
<evidence type="ECO:0000313" key="2">
    <source>
        <dbReference type="EMBL" id="CDS88540.1"/>
    </source>
</evidence>
<sequence length="460" mass="47795">MITGYGLLIAFVISIGILLVSIIKFKVNPFLALLITSIITGFMVRMPINEISTTISTGFGNTLGSIGIVIGLGIIFGNILSESRATESIAKGLLAKTGEKNSALAVTTAGFLISIPVFMDAAFVIMMPIIKYVSRVTKKSLMVFVCALGVGTIVGHALVIPTPGPLAVAANVNANVGSFILYSIIVAFPAALIGGWIYGKRFEKYPAYAIDENDREKNLEQGKDSIKIEEDDSSKVPGFGISMFSLLFPILLILISNVFSMFLEKGSTMSGVLAFIGDKNIAILLGILVAIGFLKKYINKPMGDVVIEAADSAGLILLITGSGGAFGSVINASGIGNFLVDTMSGLSISVVVLGFLLSALLRISQGSATVALVTTSSILGPTILATGMSPVLVGLAICAGGVGFSLPNDSGFWVLSRFSGLSVKDTLNSWTIGGTIAGVVAFIMVLLLSVINGIIPLPGL</sequence>
<feature type="transmembrane region" description="Helical" evidence="1">
    <location>
        <begin position="179"/>
        <end position="198"/>
    </location>
</feature>
<reference evidence="4" key="1">
    <citation type="submission" date="2014-07" db="EMBL/GenBank/DDBJ databases">
        <authorList>
            <person name="Monot Marc"/>
        </authorList>
    </citation>
    <scope>NUCLEOTIDE SEQUENCE</scope>
    <source>
        <strain evidence="4">7032989</strain>
        <strain evidence="3">7032994</strain>
    </source>
</reference>
<dbReference type="PANTHER" id="PTHR30354">
    <property type="entry name" value="GNT FAMILY GLUCONATE TRANSPORTER"/>
    <property type="match status" value="1"/>
</dbReference>
<evidence type="ECO:0000313" key="4">
    <source>
        <dbReference type="EMBL" id="CDS95390.1"/>
    </source>
</evidence>
<feature type="transmembrane region" description="Helical" evidence="1">
    <location>
        <begin position="315"/>
        <end position="340"/>
    </location>
</feature>
<keyword evidence="1" id="KW-0472">Membrane</keyword>
<feature type="transmembrane region" description="Helical" evidence="1">
    <location>
        <begin position="29"/>
        <end position="48"/>
    </location>
</feature>
<dbReference type="InterPro" id="IPR003474">
    <property type="entry name" value="Glcn_transporter"/>
</dbReference>
<gene>
    <name evidence="4" type="ORF">BN1095_20176</name>
    <name evidence="2" type="ORF">BN1096_700029</name>
    <name evidence="3" type="ORF">BN1097_710030</name>
</gene>
<feature type="transmembrane region" description="Helical" evidence="1">
    <location>
        <begin position="60"/>
        <end position="81"/>
    </location>
</feature>
<organism evidence="4">
    <name type="scientific">Clostridioides difficile</name>
    <name type="common">Peptoclostridium difficile</name>
    <dbReference type="NCBI Taxonomy" id="1496"/>
    <lineage>
        <taxon>Bacteria</taxon>
        <taxon>Bacillati</taxon>
        <taxon>Bacillota</taxon>
        <taxon>Clostridia</taxon>
        <taxon>Peptostreptococcales</taxon>
        <taxon>Peptostreptococcaceae</taxon>
        <taxon>Clostridioides</taxon>
    </lineage>
</organism>
<dbReference type="PIRSF" id="PIRSF002746">
    <property type="entry name" value="Gluconate_transporter"/>
    <property type="match status" value="1"/>
</dbReference>
<feature type="transmembrane region" description="Helical" evidence="1">
    <location>
        <begin position="346"/>
        <end position="363"/>
    </location>
</feature>
<name>A0A069AS69_CLODI</name>
<dbReference type="PANTHER" id="PTHR30354:SF11">
    <property type="entry name" value="PERMEASE"/>
    <property type="match status" value="1"/>
</dbReference>
<feature type="transmembrane region" description="Helical" evidence="1">
    <location>
        <begin position="271"/>
        <end position="294"/>
    </location>
</feature>
<dbReference type="GO" id="GO:0015128">
    <property type="term" value="F:gluconate transmembrane transporter activity"/>
    <property type="evidence" value="ECO:0007669"/>
    <property type="project" value="InterPro"/>
</dbReference>
<dbReference type="Pfam" id="PF02447">
    <property type="entry name" value="GntP_permease"/>
    <property type="match status" value="1"/>
</dbReference>
<proteinExistence type="predicted"/>
<dbReference type="EMBL" id="LK932849">
    <property type="protein sequence ID" value="CDS95390.1"/>
    <property type="molecule type" value="Genomic_DNA"/>
</dbReference>
<dbReference type="GO" id="GO:0005886">
    <property type="term" value="C:plasma membrane"/>
    <property type="evidence" value="ECO:0007669"/>
    <property type="project" value="TreeGrafter"/>
</dbReference>
<protein>
    <submittedName>
        <fullName evidence="4">Putative gluconate permease</fullName>
    </submittedName>
    <submittedName>
        <fullName evidence="3">Transporter, gluconate:H+ symporter family</fullName>
    </submittedName>
</protein>
<dbReference type="NCBIfam" id="TIGR00791">
    <property type="entry name" value="gntP"/>
    <property type="match status" value="1"/>
</dbReference>
<feature type="transmembrane region" description="Helical" evidence="1">
    <location>
        <begin position="101"/>
        <end position="129"/>
    </location>
</feature>
<dbReference type="EMBL" id="LK932525">
    <property type="protein sequence ID" value="CDS88540.1"/>
    <property type="molecule type" value="Genomic_DNA"/>
</dbReference>
<dbReference type="AlphaFoldDB" id="A0A069AS69"/>
<dbReference type="RefSeq" id="WP_021367172.1">
    <property type="nucleotide sequence ID" value="NZ_BBYB01000112.1"/>
</dbReference>
<feature type="transmembrane region" description="Helical" evidence="1">
    <location>
        <begin position="383"/>
        <end position="407"/>
    </location>
</feature>
<evidence type="ECO:0000313" key="3">
    <source>
        <dbReference type="EMBL" id="CDS89160.1"/>
    </source>
</evidence>
<feature type="transmembrane region" description="Helical" evidence="1">
    <location>
        <begin position="5"/>
        <end position="23"/>
    </location>
</feature>
<accession>A0A069AS69</accession>
<keyword evidence="1" id="KW-1133">Transmembrane helix</keyword>